<proteinExistence type="inferred from homology"/>
<dbReference type="HAMAP" id="MF_01270">
    <property type="entry name" value="AnhMurNAc_kinase"/>
    <property type="match status" value="1"/>
</dbReference>
<reference evidence="3 4" key="1">
    <citation type="submission" date="2018-03" db="EMBL/GenBank/DDBJ databases">
        <title>The ancient ancestry and fast evolution of plastids.</title>
        <authorList>
            <person name="Moore K.R."/>
            <person name="Magnabosco C."/>
            <person name="Momper L."/>
            <person name="Gold D.A."/>
            <person name="Bosak T."/>
            <person name="Fournier G.P."/>
        </authorList>
    </citation>
    <scope>NUCLEOTIDE SEQUENCE [LARGE SCALE GENOMIC DNA]</scope>
    <source>
        <strain evidence="3 4">CCALA 015</strain>
    </source>
</reference>
<dbReference type="NCBIfam" id="NF007145">
    <property type="entry name" value="PRK09585.2-5"/>
    <property type="match status" value="1"/>
</dbReference>
<evidence type="ECO:0000256" key="1">
    <source>
        <dbReference type="ARBA" id="ARBA00022777"/>
    </source>
</evidence>
<evidence type="ECO:0000313" key="4">
    <source>
        <dbReference type="Proteomes" id="UP000238218"/>
    </source>
</evidence>
<dbReference type="PANTHER" id="PTHR30605:SF0">
    <property type="entry name" value="ANHYDRO-N-ACETYLMURAMIC ACID KINASE"/>
    <property type="match status" value="1"/>
</dbReference>
<keyword evidence="2" id="KW-0808">Transferase</keyword>
<dbReference type="InterPro" id="IPR043129">
    <property type="entry name" value="ATPase_NBD"/>
</dbReference>
<dbReference type="EMBL" id="PVWP01000014">
    <property type="protein sequence ID" value="PSB35889.1"/>
    <property type="molecule type" value="Genomic_DNA"/>
</dbReference>
<feature type="binding site" evidence="2">
    <location>
        <begin position="9"/>
        <end position="16"/>
    </location>
    <ligand>
        <name>ATP</name>
        <dbReference type="ChEBI" id="CHEBI:30616"/>
    </ligand>
</feature>
<dbReference type="PANTHER" id="PTHR30605">
    <property type="entry name" value="ANHYDRO-N-ACETYLMURAMIC ACID KINASE"/>
    <property type="match status" value="1"/>
</dbReference>
<keyword evidence="2" id="KW-0119">Carbohydrate metabolism</keyword>
<comment type="function">
    <text evidence="2">Catalyzes the specific phosphorylation of 1,6-anhydro-N-acetylmuramic acid (anhMurNAc) with the simultaneous cleavage of the 1,6-anhydro ring, generating MurNAc-6-P. Is required for the utilization of anhMurNAc either imported from the medium or derived from its own cell wall murein, and thus plays a role in cell wall recycling.</text>
</comment>
<keyword evidence="2" id="KW-0547">Nucleotide-binding</keyword>
<dbReference type="Gene3D" id="3.30.420.40">
    <property type="match status" value="2"/>
</dbReference>
<comment type="pathway">
    <text evidence="2">Cell wall biogenesis; peptidoglycan recycling.</text>
</comment>
<name>A0ABX5F3N8_9CHRO</name>
<dbReference type="SUPFAM" id="SSF53067">
    <property type="entry name" value="Actin-like ATPase domain"/>
    <property type="match status" value="1"/>
</dbReference>
<dbReference type="Pfam" id="PF03702">
    <property type="entry name" value="AnmK"/>
    <property type="match status" value="1"/>
</dbReference>
<gene>
    <name evidence="2" type="primary">anmK</name>
    <name evidence="3" type="ORF">C7B81_15605</name>
</gene>
<keyword evidence="4" id="KW-1185">Reference proteome</keyword>
<comment type="catalytic activity">
    <reaction evidence="2">
        <text>1,6-anhydro-N-acetyl-beta-muramate + ATP + H2O = N-acetyl-D-muramate 6-phosphate + ADP + H(+)</text>
        <dbReference type="Rhea" id="RHEA:24952"/>
        <dbReference type="ChEBI" id="CHEBI:15377"/>
        <dbReference type="ChEBI" id="CHEBI:15378"/>
        <dbReference type="ChEBI" id="CHEBI:30616"/>
        <dbReference type="ChEBI" id="CHEBI:58690"/>
        <dbReference type="ChEBI" id="CHEBI:58722"/>
        <dbReference type="ChEBI" id="CHEBI:456216"/>
        <dbReference type="EC" id="2.7.1.170"/>
    </reaction>
</comment>
<keyword evidence="1 2" id="KW-0418">Kinase</keyword>
<comment type="pathway">
    <text evidence="2">Amino-sugar metabolism; 1,6-anhydro-N-acetylmuramate degradation.</text>
</comment>
<accession>A0ABX5F3N8</accession>
<protein>
    <recommendedName>
        <fullName evidence="2">Anhydro-N-acetylmuramic acid kinase</fullName>
        <ecNumber evidence="2">2.7.1.170</ecNumber>
    </recommendedName>
    <alternativeName>
        <fullName evidence="2">AnhMurNAc kinase</fullName>
    </alternativeName>
</protein>
<dbReference type="EC" id="2.7.1.170" evidence="2"/>
<comment type="caution">
    <text evidence="3">The sequence shown here is derived from an EMBL/GenBank/DDBJ whole genome shotgun (WGS) entry which is preliminary data.</text>
</comment>
<sequence length="381" mass="40474">MRVLGLMSGTSADGIDAVLVSLKGRPARPRWRILASAHTPYPAGLRQRLVAVGQGVPQNAAALLDLAEELTEHQALAARACDPEGRAELVGCHGQTLWHRPPETERRGASWQLLQGPLLAELLGTPVVFDFRSIDLALGGHGAPLVPATDAALLGRIGGWRALLNLGGIANLTLLPPTTGPDRQAPVLGWDCGPANTLLDLAVARFSGGRLGFDANGAWARRGRIDEWRLQQWLREPYVQAAPPKSTGRELFGAADLERRLDELGDGMDPADALATLTAFSAAVVAQDLARPPRPRPLELLVAGGGTRNGFLMEQLRQRCHGTAVLPLATQGIADDQREALAFALLAWWRHRGHPGSLPSVTGARRPAVLGVMALPPPSGG</sequence>
<dbReference type="InterPro" id="IPR005338">
    <property type="entry name" value="Anhydro_N_Ac-Mur_kinase"/>
</dbReference>
<dbReference type="GO" id="GO:0016301">
    <property type="term" value="F:kinase activity"/>
    <property type="evidence" value="ECO:0007669"/>
    <property type="project" value="UniProtKB-KW"/>
</dbReference>
<keyword evidence="2" id="KW-0067">ATP-binding</keyword>
<organism evidence="3 4">
    <name type="scientific">Aphanothece cf. minutissima CCALA 015</name>
    <dbReference type="NCBI Taxonomy" id="2107695"/>
    <lineage>
        <taxon>Bacteria</taxon>
        <taxon>Bacillati</taxon>
        <taxon>Cyanobacteriota</taxon>
        <taxon>Cyanophyceae</taxon>
        <taxon>Oscillatoriophycideae</taxon>
        <taxon>Chroococcales</taxon>
        <taxon>Aphanothecaceae</taxon>
        <taxon>Aphanothece</taxon>
    </lineage>
</organism>
<comment type="similarity">
    <text evidence="2">Belongs to the anhydro-N-acetylmuramic acid kinase family.</text>
</comment>
<evidence type="ECO:0000256" key="2">
    <source>
        <dbReference type="HAMAP-Rule" id="MF_01270"/>
    </source>
</evidence>
<dbReference type="Proteomes" id="UP000238218">
    <property type="component" value="Unassembled WGS sequence"/>
</dbReference>
<evidence type="ECO:0000313" key="3">
    <source>
        <dbReference type="EMBL" id="PSB35889.1"/>
    </source>
</evidence>